<reference evidence="1" key="2">
    <citation type="submission" date="2025-09" db="UniProtKB">
        <authorList>
            <consortium name="Ensembl"/>
        </authorList>
    </citation>
    <scope>IDENTIFICATION</scope>
</reference>
<evidence type="ECO:0000313" key="1">
    <source>
        <dbReference type="Ensembl" id="ENSSPUP00000017417.1"/>
    </source>
</evidence>
<organism evidence="1 2">
    <name type="scientific">Sphenodon punctatus</name>
    <name type="common">Tuatara</name>
    <name type="synonym">Hatteria punctata</name>
    <dbReference type="NCBI Taxonomy" id="8508"/>
    <lineage>
        <taxon>Eukaryota</taxon>
        <taxon>Metazoa</taxon>
        <taxon>Chordata</taxon>
        <taxon>Craniata</taxon>
        <taxon>Vertebrata</taxon>
        <taxon>Euteleostomi</taxon>
        <taxon>Lepidosauria</taxon>
        <taxon>Sphenodontia</taxon>
        <taxon>Sphenodontidae</taxon>
        <taxon>Sphenodon</taxon>
    </lineage>
</organism>
<accession>A0A8D0H9R0</accession>
<reference evidence="1" key="1">
    <citation type="submission" date="2025-08" db="UniProtKB">
        <authorList>
            <consortium name="Ensembl"/>
        </authorList>
    </citation>
    <scope>IDENTIFICATION</scope>
</reference>
<dbReference type="PANTHER" id="PTHR16071:SF2">
    <property type="entry name" value="FIGNL1-INTERACTING REGULATOR OF RECOMBINATION AND MITOSIS"/>
    <property type="match status" value="1"/>
</dbReference>
<dbReference type="PANTHER" id="PTHR16071">
    <property type="entry name" value="CHROMOSOME 1 OPEN READING FRAME 112"/>
    <property type="match status" value="1"/>
</dbReference>
<dbReference type="Ensembl" id="ENSSPUT00000018546.1">
    <property type="protein sequence ID" value="ENSSPUP00000017417.1"/>
    <property type="gene ID" value="ENSSPUG00000013466.1"/>
</dbReference>
<dbReference type="AlphaFoldDB" id="A0A8D0H9R0"/>
<protein>
    <submittedName>
        <fullName evidence="1">Uncharacterized protein</fullName>
    </submittedName>
</protein>
<dbReference type="InterPro" id="IPR027902">
    <property type="entry name" value="DUF4487"/>
</dbReference>
<evidence type="ECO:0000313" key="2">
    <source>
        <dbReference type="Proteomes" id="UP000694392"/>
    </source>
</evidence>
<dbReference type="Proteomes" id="UP000694392">
    <property type="component" value="Unplaced"/>
</dbReference>
<dbReference type="GeneTree" id="ENSGT00390000004791"/>
<name>A0A8D0H9R0_SPHPU</name>
<dbReference type="Pfam" id="PF14868">
    <property type="entry name" value="DUF4487"/>
    <property type="match status" value="1"/>
</dbReference>
<proteinExistence type="predicted"/>
<keyword evidence="2" id="KW-1185">Reference proteome</keyword>
<sequence>MDKLPSQPQDVQSLWITGTCFSEEIPRLSLFSALFFSFQQSSGELSLPVRLPGVMGKEQAKTPVTLYHYVCIRLCSFIATLPPSYFPQLVRKHFSFFGKLR</sequence>